<keyword evidence="3 6" id="KW-1133">Transmembrane helix</keyword>
<feature type="compositionally biased region" description="Basic and acidic residues" evidence="5">
    <location>
        <begin position="277"/>
        <end position="290"/>
    </location>
</feature>
<feature type="region of interest" description="Disordered" evidence="5">
    <location>
        <begin position="221"/>
        <end position="290"/>
    </location>
</feature>
<dbReference type="EMBL" id="JANBUW010000006">
    <property type="protein sequence ID" value="KAJ2852050.1"/>
    <property type="molecule type" value="Genomic_DNA"/>
</dbReference>
<evidence type="ECO:0000256" key="2">
    <source>
        <dbReference type="ARBA" id="ARBA00022692"/>
    </source>
</evidence>
<keyword evidence="4 6" id="KW-0472">Membrane</keyword>
<keyword evidence="8" id="KW-1185">Reference proteome</keyword>
<feature type="transmembrane region" description="Helical" evidence="6">
    <location>
        <begin position="17"/>
        <end position="42"/>
    </location>
</feature>
<organism evidence="7 8">
    <name type="scientific">Coemansia brasiliensis</name>
    <dbReference type="NCBI Taxonomy" id="2650707"/>
    <lineage>
        <taxon>Eukaryota</taxon>
        <taxon>Fungi</taxon>
        <taxon>Fungi incertae sedis</taxon>
        <taxon>Zoopagomycota</taxon>
        <taxon>Kickxellomycotina</taxon>
        <taxon>Kickxellomycetes</taxon>
        <taxon>Kickxellales</taxon>
        <taxon>Kickxellaceae</taxon>
        <taxon>Coemansia</taxon>
    </lineage>
</organism>
<dbReference type="InterPro" id="IPR018499">
    <property type="entry name" value="Tetraspanin/Peripherin"/>
</dbReference>
<evidence type="ECO:0000256" key="5">
    <source>
        <dbReference type="SAM" id="MobiDB-lite"/>
    </source>
</evidence>
<accession>A0A9W8LZT9</accession>
<comment type="subcellular location">
    <subcellularLocation>
        <location evidence="1">Membrane</location>
        <topology evidence="1">Multi-pass membrane protein</topology>
    </subcellularLocation>
</comment>
<evidence type="ECO:0000256" key="4">
    <source>
        <dbReference type="ARBA" id="ARBA00023136"/>
    </source>
</evidence>
<feature type="transmembrane region" description="Helical" evidence="6">
    <location>
        <begin position="82"/>
        <end position="104"/>
    </location>
</feature>
<protein>
    <recommendedName>
        <fullName evidence="9">Tetraspanin</fullName>
    </recommendedName>
</protein>
<name>A0A9W8LZT9_9FUNG</name>
<comment type="caution">
    <text evidence="7">The sequence shown here is derived from an EMBL/GenBank/DDBJ whole genome shotgun (WGS) entry which is preliminary data.</text>
</comment>
<dbReference type="AlphaFoldDB" id="A0A9W8LZT9"/>
<evidence type="ECO:0000256" key="3">
    <source>
        <dbReference type="ARBA" id="ARBA00022989"/>
    </source>
</evidence>
<reference evidence="7" key="1">
    <citation type="submission" date="2022-07" db="EMBL/GenBank/DDBJ databases">
        <title>Phylogenomic reconstructions and comparative analyses of Kickxellomycotina fungi.</title>
        <authorList>
            <person name="Reynolds N.K."/>
            <person name="Stajich J.E."/>
            <person name="Barry K."/>
            <person name="Grigoriev I.V."/>
            <person name="Crous P."/>
            <person name="Smith M.E."/>
        </authorList>
    </citation>
    <scope>NUCLEOTIDE SEQUENCE</scope>
    <source>
        <strain evidence="7">NRRL 1566</strain>
    </source>
</reference>
<dbReference type="PROSITE" id="PS51257">
    <property type="entry name" value="PROKAR_LIPOPROTEIN"/>
    <property type="match status" value="1"/>
</dbReference>
<feature type="transmembrane region" description="Helical" evidence="6">
    <location>
        <begin position="184"/>
        <end position="204"/>
    </location>
</feature>
<evidence type="ECO:0000313" key="8">
    <source>
        <dbReference type="Proteomes" id="UP001139887"/>
    </source>
</evidence>
<dbReference type="OrthoDB" id="5577840at2759"/>
<evidence type="ECO:0000256" key="6">
    <source>
        <dbReference type="SAM" id="Phobius"/>
    </source>
</evidence>
<evidence type="ECO:0008006" key="9">
    <source>
        <dbReference type="Google" id="ProtNLM"/>
    </source>
</evidence>
<gene>
    <name evidence="7" type="ORF">IWW36_000629</name>
</gene>
<proteinExistence type="predicted"/>
<feature type="transmembrane region" description="Helical" evidence="6">
    <location>
        <begin position="54"/>
        <end position="76"/>
    </location>
</feature>
<dbReference type="GO" id="GO:0016020">
    <property type="term" value="C:membrane"/>
    <property type="evidence" value="ECO:0007669"/>
    <property type="project" value="UniProtKB-SubCell"/>
</dbReference>
<dbReference type="Pfam" id="PF00335">
    <property type="entry name" value="Tetraspanin"/>
    <property type="match status" value="1"/>
</dbReference>
<feature type="compositionally biased region" description="Low complexity" evidence="5">
    <location>
        <begin position="240"/>
        <end position="250"/>
    </location>
</feature>
<evidence type="ECO:0000313" key="7">
    <source>
        <dbReference type="EMBL" id="KAJ2852050.1"/>
    </source>
</evidence>
<sequence>MPTYTRFSEVGYDFPQAILVTLTLLNAFLGACLAVLGIYLAITSTEGFNSYMPYLCLVIIGLTVIFASGMATTGVLSVSWVHIRVTAMLSMLVILVELLLMLAVSQGPIRARSRLRTSWEAIYHANRLALQRVEHYYGCCGFHNANDLASSRNCSKLLGDNQVEGCYEYLIQTVYYLSKLSARWITVVVVIQVLSLLLGSYLIARVFEINRTWIVESATPRGDREVEPENGGTNDPALPPTTSAALAATAIQPEPPNVAEAELVVTSSSAHPTTEAPRNDDDHQNSELAN</sequence>
<evidence type="ECO:0000256" key="1">
    <source>
        <dbReference type="ARBA" id="ARBA00004141"/>
    </source>
</evidence>
<dbReference type="Proteomes" id="UP001139887">
    <property type="component" value="Unassembled WGS sequence"/>
</dbReference>
<keyword evidence="2 6" id="KW-0812">Transmembrane</keyword>